<evidence type="ECO:0000313" key="12">
    <source>
        <dbReference type="Proteomes" id="UP001204068"/>
    </source>
</evidence>
<proteinExistence type="predicted"/>
<dbReference type="EMBL" id="CP069389">
    <property type="protein sequence ID" value="QRN89946.1"/>
    <property type="molecule type" value="Genomic_DNA"/>
</dbReference>
<evidence type="ECO:0000256" key="6">
    <source>
        <dbReference type="ARBA" id="ARBA00023306"/>
    </source>
</evidence>
<evidence type="ECO:0000256" key="3">
    <source>
        <dbReference type="ARBA" id="ARBA00022618"/>
    </source>
</evidence>
<protein>
    <submittedName>
        <fullName evidence="9">Cell division regulator GpsB</fullName>
    </submittedName>
</protein>
<evidence type="ECO:0000313" key="9">
    <source>
        <dbReference type="EMBL" id="MCQ9302932.1"/>
    </source>
</evidence>
<evidence type="ECO:0000256" key="5">
    <source>
        <dbReference type="ARBA" id="ARBA00023054"/>
    </source>
</evidence>
<dbReference type="NCBIfam" id="NF010725">
    <property type="entry name" value="PRK14127.1"/>
    <property type="match status" value="1"/>
</dbReference>
<feature type="coiled-coil region" evidence="7">
    <location>
        <begin position="44"/>
        <end position="71"/>
    </location>
</feature>
<dbReference type="InterPro" id="IPR007793">
    <property type="entry name" value="DivIVA_fam"/>
</dbReference>
<evidence type="ECO:0000313" key="8">
    <source>
        <dbReference type="EMBL" id="ASE34162.1"/>
    </source>
</evidence>
<dbReference type="Gene3D" id="6.10.250.660">
    <property type="match status" value="1"/>
</dbReference>
<keyword evidence="5 7" id="KW-0175">Coiled coil</keyword>
<dbReference type="InterPro" id="IPR019933">
    <property type="entry name" value="DivIVA_domain"/>
</dbReference>
<keyword evidence="3 9" id="KW-0132">Cell division</keyword>
<dbReference type="AlphaFoldDB" id="A0A1X0TV29"/>
<gene>
    <name evidence="9" type="primary">gpsB</name>
    <name evidence="8" type="ORF">CEP64_06090</name>
    <name evidence="10" type="ORF">JRU67_07640</name>
    <name evidence="9" type="ORF">NQ032_04775</name>
</gene>
<reference evidence="10" key="3">
    <citation type="submission" date="2021-02" db="EMBL/GenBank/DDBJ databases">
        <title>cfr and optrA-positive Staphylococcus spp.</title>
        <authorList>
            <person name="Chen L."/>
        </authorList>
    </citation>
    <scope>NUCLEOTIDE SEQUENCE</scope>
    <source>
        <strain evidence="10">GDQ20D70P</strain>
    </source>
</reference>
<evidence type="ECO:0000313" key="10">
    <source>
        <dbReference type="EMBL" id="QRN89946.1"/>
    </source>
</evidence>
<name>A0A1X0TV29_MAMSC</name>
<comment type="subcellular location">
    <subcellularLocation>
        <location evidence="1">Cytoplasm</location>
    </subcellularLocation>
</comment>
<evidence type="ECO:0000256" key="1">
    <source>
        <dbReference type="ARBA" id="ARBA00004496"/>
    </source>
</evidence>
<dbReference type="GO" id="GO:0051301">
    <property type="term" value="P:cell division"/>
    <property type="evidence" value="ECO:0007669"/>
    <property type="project" value="UniProtKB-KW"/>
</dbReference>
<sequence length="104" mass="11983">MADVTLKLSAKDIYEKEFERGLRGFKTEEVDAFLDDIISDYQKMAELNNEVIKLTEENSKLKKEIEQLRIRVASGRPQGSQQYNSNNVDILKRISNLEKAVFGE</sequence>
<keyword evidence="6" id="KW-0131">Cell cycle</keyword>
<dbReference type="GeneID" id="48592850"/>
<dbReference type="GO" id="GO:0008360">
    <property type="term" value="P:regulation of cell shape"/>
    <property type="evidence" value="ECO:0007669"/>
    <property type="project" value="UniProtKB-KW"/>
</dbReference>
<accession>A0A1X0TV29</accession>
<evidence type="ECO:0000256" key="4">
    <source>
        <dbReference type="ARBA" id="ARBA00022960"/>
    </source>
</evidence>
<dbReference type="NCBIfam" id="TIGR03544">
    <property type="entry name" value="DivI1A_domain"/>
    <property type="match status" value="1"/>
</dbReference>
<accession>A0A657XHG7</accession>
<dbReference type="InterPro" id="IPR011229">
    <property type="entry name" value="Cell_cycle_GpsB"/>
</dbReference>
<dbReference type="RefSeq" id="WP_025905495.1">
    <property type="nucleotide sequence ID" value="NZ_CAJVGN010000001.1"/>
</dbReference>
<dbReference type="Proteomes" id="UP000197058">
    <property type="component" value="Chromosome"/>
</dbReference>
<dbReference type="KEGG" id="sscu:CEP64_06090"/>
<keyword evidence="2" id="KW-0963">Cytoplasm</keyword>
<dbReference type="PIRSF" id="PIRSF029938">
    <property type="entry name" value="UCP029938"/>
    <property type="match status" value="1"/>
</dbReference>
<dbReference type="EMBL" id="JANILD010000002">
    <property type="protein sequence ID" value="MCQ9302932.1"/>
    <property type="molecule type" value="Genomic_DNA"/>
</dbReference>
<evidence type="ECO:0000313" key="11">
    <source>
        <dbReference type="Proteomes" id="UP000197058"/>
    </source>
</evidence>
<dbReference type="eggNOG" id="COG3599">
    <property type="taxonomic scope" value="Bacteria"/>
</dbReference>
<organism evidence="9 12">
    <name type="scientific">Mammaliicoccus sciuri</name>
    <name type="common">Staphylococcus sciuri</name>
    <dbReference type="NCBI Taxonomy" id="1296"/>
    <lineage>
        <taxon>Bacteria</taxon>
        <taxon>Bacillati</taxon>
        <taxon>Bacillota</taxon>
        <taxon>Bacilli</taxon>
        <taxon>Bacillales</taxon>
        <taxon>Staphylococcaceae</taxon>
        <taxon>Mammaliicoccus</taxon>
    </lineage>
</organism>
<reference evidence="9" key="4">
    <citation type="submission" date="2022-07" db="EMBL/GenBank/DDBJ databases">
        <title>Bacterial species isolated from the porcine tonsil microbiota.</title>
        <authorList>
            <person name="Oliveira I.M.F."/>
        </authorList>
    </citation>
    <scope>NUCLEOTIDE SEQUENCE</scope>
    <source>
        <strain evidence="9">8QC2O2</strain>
    </source>
</reference>
<dbReference type="EMBL" id="CP022046">
    <property type="protein sequence ID" value="ASE34162.1"/>
    <property type="molecule type" value="Genomic_DNA"/>
</dbReference>
<dbReference type="GO" id="GO:0005737">
    <property type="term" value="C:cytoplasm"/>
    <property type="evidence" value="ECO:0007669"/>
    <property type="project" value="UniProtKB-SubCell"/>
</dbReference>
<evidence type="ECO:0000256" key="2">
    <source>
        <dbReference type="ARBA" id="ARBA00022490"/>
    </source>
</evidence>
<reference evidence="8" key="2">
    <citation type="submission" date="2017-12" db="EMBL/GenBank/DDBJ databases">
        <title>FDA dAtabase for Regulatory Grade micrObial Sequences (FDA-ARGOS): Supporting development and validation of Infectious Disease Dx tests.</title>
        <authorList>
            <person name="Campos J."/>
            <person name="Goldberg B."/>
            <person name="Tallon L."/>
            <person name="Sadzewicz L."/>
            <person name="Sengamalay N."/>
            <person name="Ott S."/>
            <person name="Godinez A."/>
            <person name="Nagaraj S."/>
            <person name="Vavikolanu K."/>
            <person name="Vyas G."/>
            <person name="Nadendla S."/>
            <person name="Aluvathingal J."/>
            <person name="Geyer C."/>
            <person name="Nandy P."/>
            <person name="Hobson J."/>
            <person name="Sichtig H."/>
        </authorList>
    </citation>
    <scope>NUCLEOTIDE SEQUENCE</scope>
    <source>
        <strain evidence="8">FDAARGOS_285</strain>
    </source>
</reference>
<dbReference type="PANTHER" id="PTHR35794">
    <property type="entry name" value="CELL DIVISION PROTEIN DIVIVA"/>
    <property type="match status" value="1"/>
</dbReference>
<evidence type="ECO:0000256" key="7">
    <source>
        <dbReference type="SAM" id="Coils"/>
    </source>
</evidence>
<dbReference type="Proteomes" id="UP000640299">
    <property type="component" value="Chromosome"/>
</dbReference>
<dbReference type="Proteomes" id="UP001204068">
    <property type="component" value="Unassembled WGS sequence"/>
</dbReference>
<dbReference type="Pfam" id="PF05103">
    <property type="entry name" value="DivIVA"/>
    <property type="match status" value="1"/>
</dbReference>
<reference evidence="11" key="1">
    <citation type="submission" date="2017-06" db="EMBL/GenBank/DDBJ databases">
        <title>FDA dAtabase for Regulatory Grade micrObial Sequences (FDA-ARGOS): Supporting development and validation of Infectious Disease Dx tests.</title>
        <authorList>
            <person name="Goldberg B."/>
            <person name="Campos J."/>
            <person name="Tallon L."/>
            <person name="Sadzewicz L."/>
            <person name="Sengamalay N."/>
            <person name="Ott S."/>
            <person name="Godinez A."/>
            <person name="Nagaraj S."/>
            <person name="Vavikolanu K."/>
            <person name="Nadendla S."/>
            <person name="George J."/>
            <person name="Geyer C."/>
            <person name="Sichtig H."/>
        </authorList>
    </citation>
    <scope>NUCLEOTIDE SEQUENCE [LARGE SCALE GENOMIC DNA]</scope>
    <source>
        <strain evidence="11">FDAARGOS_285</strain>
    </source>
</reference>
<dbReference type="PANTHER" id="PTHR35794:SF1">
    <property type="entry name" value="CELL CYCLE PROTEIN GPSB"/>
    <property type="match status" value="1"/>
</dbReference>
<keyword evidence="4" id="KW-0133">Cell shape</keyword>